<dbReference type="AlphaFoldDB" id="A0A2D2DTV7"/>
<keyword evidence="3" id="KW-1185">Reference proteome</keyword>
<protein>
    <submittedName>
        <fullName evidence="2">Uncharacterized protein</fullName>
    </submittedName>
</protein>
<evidence type="ECO:0000313" key="2">
    <source>
        <dbReference type="EMBL" id="ATQ78393.1"/>
    </source>
</evidence>
<organism evidence="2 3">
    <name type="scientific">Massilia violaceinigra</name>
    <dbReference type="NCBI Taxonomy" id="2045208"/>
    <lineage>
        <taxon>Bacteria</taxon>
        <taxon>Pseudomonadati</taxon>
        <taxon>Pseudomonadota</taxon>
        <taxon>Betaproteobacteria</taxon>
        <taxon>Burkholderiales</taxon>
        <taxon>Oxalobacteraceae</taxon>
        <taxon>Telluria group</taxon>
        <taxon>Massilia</taxon>
    </lineage>
</organism>
<accession>A0A2D2DTV7</accession>
<feature type="region of interest" description="Disordered" evidence="1">
    <location>
        <begin position="46"/>
        <end position="68"/>
    </location>
</feature>
<dbReference type="KEGG" id="mass:CR152_30680"/>
<evidence type="ECO:0000313" key="3">
    <source>
        <dbReference type="Proteomes" id="UP000229897"/>
    </source>
</evidence>
<sequence length="68" mass="7527">MELANRGGAQAAWAPGARATHVARMAREVDGGPLRKIELYNDSFTEQRGRRESAQRPTGLWAVQQDYG</sequence>
<evidence type="ECO:0000256" key="1">
    <source>
        <dbReference type="SAM" id="MobiDB-lite"/>
    </source>
</evidence>
<name>A0A2D2DTV7_9BURK</name>
<gene>
    <name evidence="2" type="ORF">CR152_30680</name>
</gene>
<dbReference type="Proteomes" id="UP000229897">
    <property type="component" value="Chromosome"/>
</dbReference>
<dbReference type="EMBL" id="CP024608">
    <property type="protein sequence ID" value="ATQ78393.1"/>
    <property type="molecule type" value="Genomic_DNA"/>
</dbReference>
<proteinExistence type="predicted"/>
<reference evidence="2" key="1">
    <citation type="submission" date="2017-10" db="EMBL/GenBank/DDBJ databases">
        <title>Massilia psychrophilum sp. nov., a novel purple-pigmented bacterium isolated from Tianshan glacier, Xinjiang Municipality, China.</title>
        <authorList>
            <person name="Wang H."/>
        </authorList>
    </citation>
    <scope>NUCLEOTIDE SEQUENCE [LARGE SCALE GENOMIC DNA]</scope>
    <source>
        <strain evidence="2">B2</strain>
    </source>
</reference>